<keyword evidence="3" id="KW-1185">Reference proteome</keyword>
<dbReference type="SUPFAM" id="SSF117070">
    <property type="entry name" value="LEA14-like"/>
    <property type="match status" value="1"/>
</dbReference>
<dbReference type="EMBL" id="WJIE01000005">
    <property type="protein sequence ID" value="MRG93841.1"/>
    <property type="molecule type" value="Genomic_DNA"/>
</dbReference>
<comment type="caution">
    <text evidence="2">The sequence shown here is derived from an EMBL/GenBank/DDBJ whole genome shotgun (WGS) entry which is preliminary data.</text>
</comment>
<dbReference type="OrthoDB" id="5517713at2"/>
<protein>
    <recommendedName>
        <fullName evidence="1">Late embryogenesis abundant protein LEA-2 subgroup domain-containing protein</fullName>
    </recommendedName>
</protein>
<sequence length="221" mass="24115">MMPMSMLFMRPRNAEEEAMPRRLSSVFFSAIEDVRGDARRARIGSHRGEPDLPSSRQAMTKLLPHLLLVTALGLCAAGCAAEKPTLRLHHAELRSASLRGIGLDVYLTVDNPNSFDIEIRNVRVTVAFAEKYTLPPIDYSPNQWLAAGQSTVVRVPVAIPFTLVPGVVDEARRSPTLKYTVKGSADVTAIRALGVEKDNHPIDETGTLVRDDLLAAAGVSF</sequence>
<evidence type="ECO:0000259" key="1">
    <source>
        <dbReference type="Pfam" id="PF03168"/>
    </source>
</evidence>
<dbReference type="Proteomes" id="UP000440224">
    <property type="component" value="Unassembled WGS sequence"/>
</dbReference>
<dbReference type="AlphaFoldDB" id="A0A6N7PYN4"/>
<dbReference type="Pfam" id="PF03168">
    <property type="entry name" value="LEA_2"/>
    <property type="match status" value="1"/>
</dbReference>
<gene>
    <name evidence="2" type="ORF">GF068_18250</name>
</gene>
<dbReference type="Gene3D" id="2.60.40.1820">
    <property type="match status" value="1"/>
</dbReference>
<dbReference type="InterPro" id="IPR004864">
    <property type="entry name" value="LEA_2"/>
</dbReference>
<reference evidence="2 3" key="1">
    <citation type="submission" date="2019-10" db="EMBL/GenBank/DDBJ databases">
        <title>A soil myxobacterium in the family Polyangiaceae.</title>
        <authorList>
            <person name="Li Y."/>
            <person name="Wang J."/>
        </authorList>
    </citation>
    <scope>NUCLEOTIDE SEQUENCE [LARGE SCALE GENOMIC DNA]</scope>
    <source>
        <strain evidence="2 3">DSM 14734</strain>
    </source>
</reference>
<name>A0A6N7PYN4_9BACT</name>
<accession>A0A6N7PYN4</accession>
<evidence type="ECO:0000313" key="3">
    <source>
        <dbReference type="Proteomes" id="UP000440224"/>
    </source>
</evidence>
<organism evidence="2 3">
    <name type="scientific">Polyangium spumosum</name>
    <dbReference type="NCBI Taxonomy" id="889282"/>
    <lineage>
        <taxon>Bacteria</taxon>
        <taxon>Pseudomonadati</taxon>
        <taxon>Myxococcota</taxon>
        <taxon>Polyangia</taxon>
        <taxon>Polyangiales</taxon>
        <taxon>Polyangiaceae</taxon>
        <taxon>Polyangium</taxon>
    </lineage>
</organism>
<feature type="domain" description="Late embryogenesis abundant protein LEA-2 subgroup" evidence="1">
    <location>
        <begin position="107"/>
        <end position="188"/>
    </location>
</feature>
<proteinExistence type="predicted"/>
<evidence type="ECO:0000313" key="2">
    <source>
        <dbReference type="EMBL" id="MRG93841.1"/>
    </source>
</evidence>